<dbReference type="InterPro" id="IPR050764">
    <property type="entry name" value="CbbQ/NirQ/NorQ/GpvN"/>
</dbReference>
<evidence type="ECO:0000259" key="4">
    <source>
        <dbReference type="Pfam" id="PF07726"/>
    </source>
</evidence>
<evidence type="ECO:0000256" key="3">
    <source>
        <dbReference type="ARBA" id="ARBA00061607"/>
    </source>
</evidence>
<dbReference type="GO" id="GO:0005524">
    <property type="term" value="F:ATP binding"/>
    <property type="evidence" value="ECO:0007669"/>
    <property type="project" value="UniProtKB-KW"/>
</dbReference>
<evidence type="ECO:0000256" key="2">
    <source>
        <dbReference type="ARBA" id="ARBA00022840"/>
    </source>
</evidence>
<keyword evidence="1" id="KW-0547">Nucleotide-binding</keyword>
<dbReference type="Gene3D" id="1.10.8.80">
    <property type="entry name" value="Magnesium chelatase subunit I, C-Terminal domain"/>
    <property type="match status" value="1"/>
</dbReference>
<dbReference type="InterPro" id="IPR027417">
    <property type="entry name" value="P-loop_NTPase"/>
</dbReference>
<evidence type="ECO:0000313" key="6">
    <source>
        <dbReference type="EMBL" id="MBC8591198.1"/>
    </source>
</evidence>
<sequence length="317" mass="35728">MKKATDNKKAFQILDNLKKVIVGKDEVLENVLITLLAGGHLLIQDIPGVGKTTLAKALSKSLDLSYKRIQFTPDLMPSDIIGVNIYNKDTETFTFKKGPIFTQIFLADEINRTSPKTQSSLLQAMEEGEVSTEDIHYVLNKPFMVLATQNPLEYQGTFPLPEAQLDRFLMCLSLGYPDKSYEVEILKNYNSIKNIDSIKAVASQYDILTMQNEIDNLKVHLDILNYIVDIANITRDHEYLRLGVSPRASIDLLKAAKAKAFLQNRDYVIPDDVKSMTIPVLGHRLILSSEAKIQQKDHQQILEDVLSRVNIPVIANE</sequence>
<feature type="domain" description="ATPase AAA-3" evidence="4">
    <location>
        <begin position="40"/>
        <end position="170"/>
    </location>
</feature>
<name>A0A926EWK1_9FIRM</name>
<accession>A0A926EWK1</accession>
<reference evidence="6 7" key="1">
    <citation type="submission" date="2020-08" db="EMBL/GenBank/DDBJ databases">
        <title>Genome public.</title>
        <authorList>
            <person name="Liu C."/>
            <person name="Sun Q."/>
        </authorList>
    </citation>
    <scope>NUCLEOTIDE SEQUENCE [LARGE SCALE GENOMIC DNA]</scope>
    <source>
        <strain evidence="6 7">NSJ-26</strain>
    </source>
</reference>
<dbReference type="AlphaFoldDB" id="A0A926EWK1"/>
<dbReference type="GO" id="GO:0016887">
    <property type="term" value="F:ATP hydrolysis activity"/>
    <property type="evidence" value="ECO:0007669"/>
    <property type="project" value="InterPro"/>
</dbReference>
<dbReference type="InterPro" id="IPR011703">
    <property type="entry name" value="ATPase_AAA-3"/>
</dbReference>
<dbReference type="Gene3D" id="3.40.50.300">
    <property type="entry name" value="P-loop containing nucleotide triphosphate hydrolases"/>
    <property type="match status" value="1"/>
</dbReference>
<dbReference type="PANTHER" id="PTHR42759:SF5">
    <property type="entry name" value="METHANOL DEHYDROGENASE REGULATOR"/>
    <property type="match status" value="1"/>
</dbReference>
<dbReference type="FunFam" id="3.40.50.300:FF:000640">
    <property type="entry name" value="MoxR family ATPase"/>
    <property type="match status" value="1"/>
</dbReference>
<dbReference type="InterPro" id="IPR041628">
    <property type="entry name" value="ChlI/MoxR_AAA_lid"/>
</dbReference>
<evidence type="ECO:0000256" key="1">
    <source>
        <dbReference type="ARBA" id="ARBA00022741"/>
    </source>
</evidence>
<dbReference type="Pfam" id="PF07726">
    <property type="entry name" value="AAA_3"/>
    <property type="match status" value="1"/>
</dbReference>
<dbReference type="Pfam" id="PF17863">
    <property type="entry name" value="AAA_lid_2"/>
    <property type="match status" value="1"/>
</dbReference>
<dbReference type="SUPFAM" id="SSF52540">
    <property type="entry name" value="P-loop containing nucleoside triphosphate hydrolases"/>
    <property type="match status" value="1"/>
</dbReference>
<keyword evidence="2" id="KW-0067">ATP-binding</keyword>
<protein>
    <submittedName>
        <fullName evidence="6">MoxR family ATPase</fullName>
    </submittedName>
</protein>
<keyword evidence="7" id="KW-1185">Reference proteome</keyword>
<dbReference type="EMBL" id="JACRTK010000003">
    <property type="protein sequence ID" value="MBC8591198.1"/>
    <property type="molecule type" value="Genomic_DNA"/>
</dbReference>
<dbReference type="CDD" id="cd00009">
    <property type="entry name" value="AAA"/>
    <property type="match status" value="1"/>
</dbReference>
<dbReference type="RefSeq" id="WP_249324060.1">
    <property type="nucleotide sequence ID" value="NZ_JACRTK010000003.1"/>
</dbReference>
<comment type="caution">
    <text evidence="6">The sequence shown here is derived from an EMBL/GenBank/DDBJ whole genome shotgun (WGS) entry which is preliminary data.</text>
</comment>
<dbReference type="PIRSF" id="PIRSF002849">
    <property type="entry name" value="AAA_ATPase_chaperone_MoxR_prd"/>
    <property type="match status" value="1"/>
</dbReference>
<evidence type="ECO:0000259" key="5">
    <source>
        <dbReference type="Pfam" id="PF17863"/>
    </source>
</evidence>
<feature type="domain" description="ChlI/MoxR AAA lid" evidence="5">
    <location>
        <begin position="234"/>
        <end position="304"/>
    </location>
</feature>
<proteinExistence type="inferred from homology"/>
<dbReference type="PANTHER" id="PTHR42759">
    <property type="entry name" value="MOXR FAMILY PROTEIN"/>
    <property type="match status" value="1"/>
</dbReference>
<comment type="similarity">
    <text evidence="3">Belongs to the MoxR family.</text>
</comment>
<organism evidence="6 7">
    <name type="scientific">Wansuia hejianensis</name>
    <dbReference type="NCBI Taxonomy" id="2763667"/>
    <lineage>
        <taxon>Bacteria</taxon>
        <taxon>Bacillati</taxon>
        <taxon>Bacillota</taxon>
        <taxon>Clostridia</taxon>
        <taxon>Lachnospirales</taxon>
        <taxon>Lachnospiraceae</taxon>
        <taxon>Wansuia</taxon>
    </lineage>
</organism>
<evidence type="ECO:0000313" key="7">
    <source>
        <dbReference type="Proteomes" id="UP000601522"/>
    </source>
</evidence>
<gene>
    <name evidence="6" type="ORF">H8689_08745</name>
</gene>
<dbReference type="Proteomes" id="UP000601522">
    <property type="component" value="Unassembled WGS sequence"/>
</dbReference>